<feature type="transmembrane region" description="Helical" evidence="1">
    <location>
        <begin position="185"/>
        <end position="207"/>
    </location>
</feature>
<dbReference type="GO" id="GO:0005886">
    <property type="term" value="C:plasma membrane"/>
    <property type="evidence" value="ECO:0007669"/>
    <property type="project" value="TreeGrafter"/>
</dbReference>
<feature type="transmembrane region" description="Helical" evidence="1">
    <location>
        <begin position="108"/>
        <end position="128"/>
    </location>
</feature>
<evidence type="ECO:0000313" key="4">
    <source>
        <dbReference type="Proteomes" id="UP000050761"/>
    </source>
</evidence>
<reference evidence="5" key="2">
    <citation type="submission" date="2019-09" db="UniProtKB">
        <authorList>
            <consortium name="WormBaseParasite"/>
        </authorList>
    </citation>
    <scope>IDENTIFICATION</scope>
</reference>
<keyword evidence="4" id="KW-1185">Reference proteome</keyword>
<accession>A0A183FDF3</accession>
<dbReference type="InterPro" id="IPR027272">
    <property type="entry name" value="Piezo"/>
</dbReference>
<keyword evidence="1" id="KW-0472">Membrane</keyword>
<feature type="domain" description="Piezo TM1-24" evidence="2">
    <location>
        <begin position="300"/>
        <end position="344"/>
    </location>
</feature>
<keyword evidence="1" id="KW-0812">Transmembrane</keyword>
<dbReference type="EMBL" id="UZAH01025292">
    <property type="protein sequence ID" value="VDO60666.1"/>
    <property type="molecule type" value="Genomic_DNA"/>
</dbReference>
<evidence type="ECO:0000259" key="2">
    <source>
        <dbReference type="Pfam" id="PF24871"/>
    </source>
</evidence>
<gene>
    <name evidence="3" type="ORF">HPBE_LOCUS4265</name>
</gene>
<dbReference type="InterPro" id="IPR056769">
    <property type="entry name" value="Piezo_TM1-24"/>
</dbReference>
<dbReference type="Proteomes" id="UP000050761">
    <property type="component" value="Unassembled WGS sequence"/>
</dbReference>
<dbReference type="GO" id="GO:0071260">
    <property type="term" value="P:cellular response to mechanical stimulus"/>
    <property type="evidence" value="ECO:0007669"/>
    <property type="project" value="TreeGrafter"/>
</dbReference>
<reference evidence="3 4" key="1">
    <citation type="submission" date="2018-11" db="EMBL/GenBank/DDBJ databases">
        <authorList>
            <consortium name="Pathogen Informatics"/>
        </authorList>
    </citation>
    <scope>NUCLEOTIDE SEQUENCE [LARGE SCALE GENOMIC DNA]</scope>
</reference>
<feature type="domain" description="Piezo TM1-24" evidence="2">
    <location>
        <begin position="51"/>
        <end position="171"/>
    </location>
</feature>
<dbReference type="GO" id="GO:0008381">
    <property type="term" value="F:mechanosensitive monoatomic ion channel activity"/>
    <property type="evidence" value="ECO:0007669"/>
    <property type="project" value="InterPro"/>
</dbReference>
<dbReference type="OrthoDB" id="303066at2759"/>
<dbReference type="GO" id="GO:0042391">
    <property type="term" value="P:regulation of membrane potential"/>
    <property type="evidence" value="ECO:0007669"/>
    <property type="project" value="TreeGrafter"/>
</dbReference>
<feature type="transmembrane region" description="Helical" evidence="1">
    <location>
        <begin position="134"/>
        <end position="154"/>
    </location>
</feature>
<protein>
    <submittedName>
        <fullName evidence="5">Piezo_RRas_bdg domain-containing protein</fullName>
    </submittedName>
</protein>
<proteinExistence type="predicted"/>
<accession>A0A3P7WIU7</accession>
<feature type="transmembrane region" description="Helical" evidence="1">
    <location>
        <begin position="68"/>
        <end position="87"/>
    </location>
</feature>
<dbReference type="PANTHER" id="PTHR13167">
    <property type="entry name" value="PIEZO-TYPE MECHANOSENSITIVE ION CHANNEL COMPONENT"/>
    <property type="match status" value="1"/>
</dbReference>
<dbReference type="GO" id="GO:0050982">
    <property type="term" value="P:detection of mechanical stimulus"/>
    <property type="evidence" value="ECO:0007669"/>
    <property type="project" value="TreeGrafter"/>
</dbReference>
<evidence type="ECO:0000313" key="5">
    <source>
        <dbReference type="WBParaSite" id="HPBE_0000426401-mRNA-1"/>
    </source>
</evidence>
<feature type="transmembrane region" description="Helical" evidence="1">
    <location>
        <begin position="248"/>
        <end position="270"/>
    </location>
</feature>
<organism evidence="4 5">
    <name type="scientific">Heligmosomoides polygyrus</name>
    <name type="common">Parasitic roundworm</name>
    <dbReference type="NCBI Taxonomy" id="6339"/>
    <lineage>
        <taxon>Eukaryota</taxon>
        <taxon>Metazoa</taxon>
        <taxon>Ecdysozoa</taxon>
        <taxon>Nematoda</taxon>
        <taxon>Chromadorea</taxon>
        <taxon>Rhabditida</taxon>
        <taxon>Rhabditina</taxon>
        <taxon>Rhabditomorpha</taxon>
        <taxon>Strongyloidea</taxon>
        <taxon>Heligmosomidae</taxon>
        <taxon>Heligmosomoides</taxon>
    </lineage>
</organism>
<dbReference type="WBParaSite" id="HPBE_0000426401-mRNA-1">
    <property type="protein sequence ID" value="HPBE_0000426401-mRNA-1"/>
    <property type="gene ID" value="HPBE_0000426401"/>
</dbReference>
<keyword evidence="1" id="KW-1133">Transmembrane helix</keyword>
<feature type="transmembrane region" description="Helical" evidence="1">
    <location>
        <begin position="301"/>
        <end position="324"/>
    </location>
</feature>
<evidence type="ECO:0000256" key="1">
    <source>
        <dbReference type="SAM" id="Phobius"/>
    </source>
</evidence>
<dbReference type="GO" id="GO:0005261">
    <property type="term" value="F:monoatomic cation channel activity"/>
    <property type="evidence" value="ECO:0007669"/>
    <property type="project" value="TreeGrafter"/>
</dbReference>
<evidence type="ECO:0000313" key="3">
    <source>
        <dbReference type="EMBL" id="VDO60666.1"/>
    </source>
</evidence>
<dbReference type="PANTHER" id="PTHR13167:SF25">
    <property type="entry name" value="PIEZO-TYPE MECHANOSENSITIVE ION CHANNEL COMPONENT"/>
    <property type="match status" value="1"/>
</dbReference>
<name>A0A183FDF3_HELPZ</name>
<dbReference type="AlphaFoldDB" id="A0A183FDF3"/>
<dbReference type="Pfam" id="PF24871">
    <property type="entry name" value="Piezo_TM1-24"/>
    <property type="match status" value="2"/>
</dbReference>
<sequence>MLLSVLQGFSYSSRWLVLAPRGPSDIFSLPKAREPSPIWLLSIAHLNLCFRFHAGDGFESAMSILPEIVAFVASLLTVIIAAVLAHRNEDLEVVGTVRVPGRKGRSRSLLVALKRFSNVAIIVLSALVGCVQPSILNCIYFLAFLFVATWWALYKPLRHTAYNKVKKVSVLVVNMAYVGRGRTKLFCIIFLISLQIFYHVLMLQLLWTYHGSRNYVDDTDGGSSVHEEVGPAGSSSTHRQPRIGGRGYVLLPILVYLCWAIFFETLGSVYTSTVAQYKHCLNPSVGEHPNARLRTCRALQVWALLYHSIFGLILLLMACTLWVFKDSRGASFAMAPTITMYVEVGNPYSLLFILQSGTMKGINIDWTRFRSILRRIPLLTIRECLYFCVEITYIANIDPTCYRSILWVLELLDDAAMVPKLRP</sequence>